<evidence type="ECO:0000256" key="3">
    <source>
        <dbReference type="ARBA" id="ARBA00022475"/>
    </source>
</evidence>
<dbReference type="AlphaFoldDB" id="A0A381DIB7"/>
<dbReference type="EC" id="3.4.24.-" evidence="12"/>
<comment type="cofactor">
    <cofactor evidence="12">
        <name>Zn(2+)</name>
        <dbReference type="ChEBI" id="CHEBI:29105"/>
    </cofactor>
    <text evidence="12">Binds 1 zinc ion per subunit.</text>
</comment>
<evidence type="ECO:0000259" key="13">
    <source>
        <dbReference type="Pfam" id="PF01435"/>
    </source>
</evidence>
<dbReference type="OrthoDB" id="15218at2"/>
<keyword evidence="3 12" id="KW-1003">Cell membrane</keyword>
<feature type="transmembrane region" description="Helical" evidence="12">
    <location>
        <begin position="7"/>
        <end position="24"/>
    </location>
</feature>
<dbReference type="Pfam" id="PF01435">
    <property type="entry name" value="Peptidase_M48"/>
    <property type="match status" value="1"/>
</dbReference>
<dbReference type="NCBIfam" id="NF002826">
    <property type="entry name" value="PRK03001.1"/>
    <property type="match status" value="1"/>
</dbReference>
<protein>
    <recommendedName>
        <fullName evidence="12">Protease HtpX homolog</fullName>
        <ecNumber evidence="12">3.4.24.-</ecNumber>
    </recommendedName>
</protein>
<feature type="active site" evidence="12">
    <location>
        <position position="131"/>
    </location>
</feature>
<name>A0A381DIB7_9BACT</name>
<dbReference type="CDD" id="cd07336">
    <property type="entry name" value="M48B_HtpX_like"/>
    <property type="match status" value="1"/>
</dbReference>
<gene>
    <name evidence="14" type="primary">htpX_2</name>
    <name evidence="12" type="synonym">htpX</name>
    <name evidence="14" type="ORF">NCTC12475_00624</name>
</gene>
<dbReference type="GO" id="GO:0008270">
    <property type="term" value="F:zinc ion binding"/>
    <property type="evidence" value="ECO:0007669"/>
    <property type="project" value="UniProtKB-UniRule"/>
</dbReference>
<dbReference type="RefSeq" id="WP_089182838.1">
    <property type="nucleotide sequence ID" value="NZ_CP043427.1"/>
</dbReference>
<dbReference type="PANTHER" id="PTHR43221">
    <property type="entry name" value="PROTEASE HTPX"/>
    <property type="match status" value="1"/>
</dbReference>
<feature type="transmembrane region" description="Helical" evidence="12">
    <location>
        <begin position="30"/>
        <end position="47"/>
    </location>
</feature>
<dbReference type="Gene3D" id="3.30.2010.10">
    <property type="entry name" value="Metalloproteases ('zincins'), catalytic domain"/>
    <property type="match status" value="1"/>
</dbReference>
<dbReference type="GO" id="GO:0006508">
    <property type="term" value="P:proteolysis"/>
    <property type="evidence" value="ECO:0007669"/>
    <property type="project" value="UniProtKB-KW"/>
</dbReference>
<keyword evidence="11 12" id="KW-0472">Membrane</keyword>
<evidence type="ECO:0000313" key="15">
    <source>
        <dbReference type="Proteomes" id="UP000254920"/>
    </source>
</evidence>
<evidence type="ECO:0000256" key="7">
    <source>
        <dbReference type="ARBA" id="ARBA00022801"/>
    </source>
</evidence>
<evidence type="ECO:0000256" key="6">
    <source>
        <dbReference type="ARBA" id="ARBA00022723"/>
    </source>
</evidence>
<feature type="transmembrane region" description="Helical" evidence="12">
    <location>
        <begin position="179"/>
        <end position="199"/>
    </location>
</feature>
<evidence type="ECO:0000256" key="11">
    <source>
        <dbReference type="ARBA" id="ARBA00023136"/>
    </source>
</evidence>
<evidence type="ECO:0000256" key="4">
    <source>
        <dbReference type="ARBA" id="ARBA00022670"/>
    </source>
</evidence>
<feature type="domain" description="Peptidase M48" evidence="13">
    <location>
        <begin position="68"/>
        <end position="281"/>
    </location>
</feature>
<dbReference type="STRING" id="32024.GCA_000788295_01050"/>
<proteinExistence type="inferred from homology"/>
<evidence type="ECO:0000256" key="12">
    <source>
        <dbReference type="HAMAP-Rule" id="MF_00188"/>
    </source>
</evidence>
<keyword evidence="8 12" id="KW-0862">Zinc</keyword>
<evidence type="ECO:0000256" key="10">
    <source>
        <dbReference type="ARBA" id="ARBA00023049"/>
    </source>
</evidence>
<dbReference type="EMBL" id="UFVD01000001">
    <property type="protein sequence ID" value="SUX10429.1"/>
    <property type="molecule type" value="Genomic_DNA"/>
</dbReference>
<keyword evidence="15" id="KW-1185">Reference proteome</keyword>
<reference evidence="14 15" key="1">
    <citation type="submission" date="2018-06" db="EMBL/GenBank/DDBJ databases">
        <authorList>
            <consortium name="Pathogen Informatics"/>
            <person name="Doyle S."/>
        </authorList>
    </citation>
    <scope>NUCLEOTIDE SEQUENCE [LARGE SCALE GENOMIC DNA]</scope>
    <source>
        <strain evidence="14 15">NCTC12475</strain>
    </source>
</reference>
<evidence type="ECO:0000256" key="9">
    <source>
        <dbReference type="ARBA" id="ARBA00022989"/>
    </source>
</evidence>
<dbReference type="PANTHER" id="PTHR43221:SF1">
    <property type="entry name" value="PROTEASE HTPX"/>
    <property type="match status" value="1"/>
</dbReference>
<dbReference type="InterPro" id="IPR022919">
    <property type="entry name" value="Pept_M48_protease_HtpX"/>
</dbReference>
<keyword evidence="6 12" id="KW-0479">Metal-binding</keyword>
<evidence type="ECO:0000256" key="2">
    <source>
        <dbReference type="ARBA" id="ARBA00009779"/>
    </source>
</evidence>
<dbReference type="InterPro" id="IPR001915">
    <property type="entry name" value="Peptidase_M48"/>
</dbReference>
<keyword evidence="7 12" id="KW-0378">Hydrolase</keyword>
<feature type="transmembrane region" description="Helical" evidence="12">
    <location>
        <begin position="140"/>
        <end position="159"/>
    </location>
</feature>
<feature type="binding site" evidence="12">
    <location>
        <position position="134"/>
    </location>
    <ligand>
        <name>Zn(2+)</name>
        <dbReference type="ChEBI" id="CHEBI:29105"/>
        <note>catalytic</note>
    </ligand>
</feature>
<sequence>MEIFKTTFLMVALMLLFIFVGYSIGGEQGMIIAFLIACATNIFSYFFSDKIVLKHYNAIEVDQSNASGLYQIVRNLAAKAGTPMPKVCIIPDNTPNAFATGRNPSNAVVAVTEGLLNLLNEKEIQAVLAHEMSHVKHYDILTGSIAAVFAGAIAMLANFVQFGAMMGGNKDGENRGNPILMLVLAIIMPIVATIIQMSISRSREYAADKGAAMLTQNPQGLIDALSKLENYARSGAMLQNATPQSAHMFIINPFNGLKNSLSSLFRTHPSTQDRINALKEIKTNMGW</sequence>
<keyword evidence="5 12" id="KW-0812">Transmembrane</keyword>
<evidence type="ECO:0000256" key="5">
    <source>
        <dbReference type="ARBA" id="ARBA00022692"/>
    </source>
</evidence>
<dbReference type="GO" id="GO:0005886">
    <property type="term" value="C:plasma membrane"/>
    <property type="evidence" value="ECO:0007669"/>
    <property type="project" value="UniProtKB-SubCell"/>
</dbReference>
<keyword evidence="4 12" id="KW-0645">Protease</keyword>
<keyword evidence="10 12" id="KW-0482">Metalloprotease</keyword>
<dbReference type="GeneID" id="93091064"/>
<dbReference type="Proteomes" id="UP000254920">
    <property type="component" value="Unassembled WGS sequence"/>
</dbReference>
<dbReference type="GO" id="GO:0004222">
    <property type="term" value="F:metalloendopeptidase activity"/>
    <property type="evidence" value="ECO:0007669"/>
    <property type="project" value="UniProtKB-UniRule"/>
</dbReference>
<keyword evidence="9 12" id="KW-1133">Transmembrane helix</keyword>
<feature type="binding site" evidence="12">
    <location>
        <position position="204"/>
    </location>
    <ligand>
        <name>Zn(2+)</name>
        <dbReference type="ChEBI" id="CHEBI:29105"/>
        <note>catalytic</note>
    </ligand>
</feature>
<comment type="subcellular location">
    <subcellularLocation>
        <location evidence="1 12">Cell membrane</location>
        <topology evidence="1 12">Multi-pass membrane protein</topology>
    </subcellularLocation>
</comment>
<comment type="similarity">
    <text evidence="2 12">Belongs to the peptidase M48B family.</text>
</comment>
<feature type="binding site" evidence="12">
    <location>
        <position position="130"/>
    </location>
    <ligand>
        <name>Zn(2+)</name>
        <dbReference type="ChEBI" id="CHEBI:29105"/>
        <note>catalytic</note>
    </ligand>
</feature>
<dbReference type="InterPro" id="IPR050083">
    <property type="entry name" value="HtpX_protease"/>
</dbReference>
<organism evidence="14 15">
    <name type="scientific">Campylobacter sputorum subsp. sputorum</name>
    <dbReference type="NCBI Taxonomy" id="32024"/>
    <lineage>
        <taxon>Bacteria</taxon>
        <taxon>Pseudomonadati</taxon>
        <taxon>Campylobacterota</taxon>
        <taxon>Epsilonproteobacteria</taxon>
        <taxon>Campylobacterales</taxon>
        <taxon>Campylobacteraceae</taxon>
        <taxon>Campylobacter</taxon>
    </lineage>
</organism>
<evidence type="ECO:0000313" key="14">
    <source>
        <dbReference type="EMBL" id="SUX10429.1"/>
    </source>
</evidence>
<evidence type="ECO:0000256" key="1">
    <source>
        <dbReference type="ARBA" id="ARBA00004651"/>
    </source>
</evidence>
<dbReference type="HAMAP" id="MF_00188">
    <property type="entry name" value="Pept_M48_protease_HtpX"/>
    <property type="match status" value="1"/>
</dbReference>
<evidence type="ECO:0000256" key="8">
    <source>
        <dbReference type="ARBA" id="ARBA00022833"/>
    </source>
</evidence>
<accession>A0A381DIB7</accession>